<evidence type="ECO:0000259" key="1">
    <source>
        <dbReference type="PROSITE" id="PS50042"/>
    </source>
</evidence>
<dbReference type="InterPro" id="IPR018490">
    <property type="entry name" value="cNMP-bd_dom_sf"/>
</dbReference>
<dbReference type="Pfam" id="PF00027">
    <property type="entry name" value="cNMP_binding"/>
    <property type="match status" value="1"/>
</dbReference>
<gene>
    <name evidence="2" type="ORF">ABE541_15645</name>
</gene>
<dbReference type="InterPro" id="IPR000595">
    <property type="entry name" value="cNMP-bd_dom"/>
</dbReference>
<dbReference type="CDD" id="cd00038">
    <property type="entry name" value="CAP_ED"/>
    <property type="match status" value="1"/>
</dbReference>
<organism evidence="2 3">
    <name type="scientific">Sphingobacterium kitahiroshimense</name>
    <dbReference type="NCBI Taxonomy" id="470446"/>
    <lineage>
        <taxon>Bacteria</taxon>
        <taxon>Pseudomonadati</taxon>
        <taxon>Bacteroidota</taxon>
        <taxon>Sphingobacteriia</taxon>
        <taxon>Sphingobacteriales</taxon>
        <taxon>Sphingobacteriaceae</taxon>
        <taxon>Sphingobacterium</taxon>
    </lineage>
</organism>
<dbReference type="Gene3D" id="2.60.120.10">
    <property type="entry name" value="Jelly Rolls"/>
    <property type="match status" value="1"/>
</dbReference>
<dbReference type="EMBL" id="JBDJNQ010000007">
    <property type="protein sequence ID" value="MEN5378696.1"/>
    <property type="molecule type" value="Genomic_DNA"/>
</dbReference>
<reference evidence="2 3" key="1">
    <citation type="submission" date="2024-04" db="EMBL/GenBank/DDBJ databases">
        <title>WGS of bacteria from Torrens River.</title>
        <authorList>
            <person name="Wyrsch E.R."/>
            <person name="Drigo B."/>
        </authorList>
    </citation>
    <scope>NUCLEOTIDE SEQUENCE [LARGE SCALE GENOMIC DNA]</scope>
    <source>
        <strain evidence="2 3">TWI391</strain>
    </source>
</reference>
<proteinExistence type="predicted"/>
<dbReference type="RefSeq" id="WP_132768527.1">
    <property type="nucleotide sequence ID" value="NZ_JAOQNK010000001.1"/>
</dbReference>
<dbReference type="Proteomes" id="UP001409291">
    <property type="component" value="Unassembled WGS sequence"/>
</dbReference>
<dbReference type="PROSITE" id="PS50042">
    <property type="entry name" value="CNMP_BINDING_3"/>
    <property type="match status" value="1"/>
</dbReference>
<dbReference type="SUPFAM" id="SSF51206">
    <property type="entry name" value="cAMP-binding domain-like"/>
    <property type="match status" value="1"/>
</dbReference>
<evidence type="ECO:0000313" key="2">
    <source>
        <dbReference type="EMBL" id="MEN5378696.1"/>
    </source>
</evidence>
<sequence>MLEVLFSHIEKKVTLSRGDKEAIASFFTFKKIRKKQYILEEGAVCTHLSFVKKGLIKSYRLDEKGNEHISLFGWEGWWVSDFKSFINQQPAILYIDAIEDTELLLLSRADYEQLMEEVPVMERYFRMLYQNSLVTKDERLISSNSYTAEEKFQRMLQASPEIMQRVPQHLVASYLGLAPETLSRIRKKIASTD</sequence>
<comment type="caution">
    <text evidence="2">The sequence shown here is derived from an EMBL/GenBank/DDBJ whole genome shotgun (WGS) entry which is preliminary data.</text>
</comment>
<protein>
    <submittedName>
        <fullName evidence="2">Crp/Fnr family transcriptional regulator</fullName>
    </submittedName>
</protein>
<name>A0ABV0BV86_9SPHI</name>
<evidence type="ECO:0000313" key="3">
    <source>
        <dbReference type="Proteomes" id="UP001409291"/>
    </source>
</evidence>
<dbReference type="InterPro" id="IPR014710">
    <property type="entry name" value="RmlC-like_jellyroll"/>
</dbReference>
<keyword evidence="3" id="KW-1185">Reference proteome</keyword>
<accession>A0ABV0BV86</accession>
<feature type="domain" description="Cyclic nucleotide-binding" evidence="1">
    <location>
        <begin position="5"/>
        <end position="115"/>
    </location>
</feature>